<organism evidence="1 2">
    <name type="scientific">Pseudocohnilembus persalinus</name>
    <name type="common">Ciliate</name>
    <dbReference type="NCBI Taxonomy" id="266149"/>
    <lineage>
        <taxon>Eukaryota</taxon>
        <taxon>Sar</taxon>
        <taxon>Alveolata</taxon>
        <taxon>Ciliophora</taxon>
        <taxon>Intramacronucleata</taxon>
        <taxon>Oligohymenophorea</taxon>
        <taxon>Scuticociliatia</taxon>
        <taxon>Philasterida</taxon>
        <taxon>Pseudocohnilembidae</taxon>
        <taxon>Pseudocohnilembus</taxon>
    </lineage>
</organism>
<dbReference type="InParanoid" id="A0A0V0QQ22"/>
<accession>A0A0V0QQ22</accession>
<dbReference type="Pfam" id="PF03133">
    <property type="entry name" value="TTL"/>
    <property type="match status" value="1"/>
</dbReference>
<gene>
    <name evidence="1" type="ORF">PPERSA_03585</name>
</gene>
<reference evidence="1 2" key="1">
    <citation type="journal article" date="2015" name="Sci. Rep.">
        <title>Genome of the facultative scuticociliatosis pathogen Pseudocohnilembus persalinus provides insight into its virulence through horizontal gene transfer.</title>
        <authorList>
            <person name="Xiong J."/>
            <person name="Wang G."/>
            <person name="Cheng J."/>
            <person name="Tian M."/>
            <person name="Pan X."/>
            <person name="Warren A."/>
            <person name="Jiang C."/>
            <person name="Yuan D."/>
            <person name="Miao W."/>
        </authorList>
    </citation>
    <scope>NUCLEOTIDE SEQUENCE [LARGE SCALE GENOMIC DNA]</scope>
    <source>
        <strain evidence="1">36N120E</strain>
    </source>
</reference>
<keyword evidence="2" id="KW-1185">Reference proteome</keyword>
<dbReference type="Gene3D" id="3.30.470.20">
    <property type="entry name" value="ATP-grasp fold, B domain"/>
    <property type="match status" value="1"/>
</dbReference>
<dbReference type="SUPFAM" id="SSF56059">
    <property type="entry name" value="Glutathione synthetase ATP-binding domain-like"/>
    <property type="match status" value="1"/>
</dbReference>
<dbReference type="PANTHER" id="PTHR47664">
    <property type="entry name" value="NLPC_P60 DOMAIN-CONTAINING PROTEIN"/>
    <property type="match status" value="1"/>
</dbReference>
<evidence type="ECO:0000313" key="1">
    <source>
        <dbReference type="EMBL" id="KRX04345.1"/>
    </source>
</evidence>
<dbReference type="InterPro" id="IPR004344">
    <property type="entry name" value="TTL/TTLL_fam"/>
</dbReference>
<evidence type="ECO:0000313" key="2">
    <source>
        <dbReference type="Proteomes" id="UP000054937"/>
    </source>
</evidence>
<name>A0A0V0QQ22_PSEPJ</name>
<dbReference type="Proteomes" id="UP000054937">
    <property type="component" value="Unassembled WGS sequence"/>
</dbReference>
<protein>
    <recommendedName>
        <fullName evidence="3">Tubulin-tyrosine ligase/Tubulin polyglutamylase</fullName>
    </recommendedName>
</protein>
<dbReference type="AlphaFoldDB" id="A0A0V0QQ22"/>
<dbReference type="PANTHER" id="PTHR47664:SF1">
    <property type="entry name" value="CHROMOSOME UNDETERMINED SCAFFOLD_14, WHOLE GENOME SHOTGUN SEQUENCE"/>
    <property type="match status" value="1"/>
</dbReference>
<proteinExistence type="predicted"/>
<sequence length="317" mass="37392">MLVYTFFIKRNFHNQIKSPIFYRYFTKDLNISYIKNPYKADIVMDKYKNRENLNSSQMLIKIEGTQYLANKILYTKVLNNLDQNGGYNGFNSTLFNPPSYSMNFQKIGILTKDEKLFLSRNETGIWIMKPAATYGGTGIQLIRNIESVKQALYQKLNNQTIDAIQDINLKYSSFTLQKYIDKPLLLKGEKKFDYRCYVFYVSSDPLIAVYVPGFIRETMVKYKQDSENLMTHIGNGQFQRAYPNYWKKLRKSSYDMRLFKEKLLDKFPNLKEKDYYNLIDKIKASLAYSIQSAKDKFKQNKGDFQIQGIDIIGWKFL</sequence>
<dbReference type="EMBL" id="LDAU01000119">
    <property type="protein sequence ID" value="KRX04345.1"/>
    <property type="molecule type" value="Genomic_DNA"/>
</dbReference>
<dbReference type="PROSITE" id="PS51221">
    <property type="entry name" value="TTL"/>
    <property type="match status" value="1"/>
</dbReference>
<evidence type="ECO:0008006" key="3">
    <source>
        <dbReference type="Google" id="ProtNLM"/>
    </source>
</evidence>
<comment type="caution">
    <text evidence="1">The sequence shown here is derived from an EMBL/GenBank/DDBJ whole genome shotgun (WGS) entry which is preliminary data.</text>
</comment>